<dbReference type="PROSITE" id="PS00108">
    <property type="entry name" value="PROTEIN_KINASE_ST"/>
    <property type="match status" value="1"/>
</dbReference>
<dbReference type="PRINTS" id="PR01415">
    <property type="entry name" value="ANKYRIN"/>
</dbReference>
<organism evidence="9 10">
    <name type="scientific">Galdieria sulphuraria</name>
    <name type="common">Red alga</name>
    <dbReference type="NCBI Taxonomy" id="130081"/>
    <lineage>
        <taxon>Eukaryota</taxon>
        <taxon>Rhodophyta</taxon>
        <taxon>Bangiophyceae</taxon>
        <taxon>Galdieriales</taxon>
        <taxon>Galdieriaceae</taxon>
        <taxon>Galdieria</taxon>
    </lineage>
</organism>
<dbReference type="EMBL" id="KB454485">
    <property type="protein sequence ID" value="EME32614.1"/>
    <property type="molecule type" value="Genomic_DNA"/>
</dbReference>
<keyword evidence="5" id="KW-0040">ANK repeat</keyword>
<dbReference type="PROSITE" id="PS50297">
    <property type="entry name" value="ANK_REP_REGION"/>
    <property type="match status" value="2"/>
</dbReference>
<protein>
    <submittedName>
        <fullName evidence="9">Serine/threonine protein kinase</fullName>
    </submittedName>
</protein>
<dbReference type="eggNOG" id="KOG0192">
    <property type="taxonomic scope" value="Eukaryota"/>
</dbReference>
<keyword evidence="9" id="KW-0418">Kinase</keyword>
<keyword evidence="10" id="KW-1185">Reference proteome</keyword>
<dbReference type="Gene3D" id="3.30.200.20">
    <property type="entry name" value="Phosphorylase Kinase, domain 1"/>
    <property type="match status" value="1"/>
</dbReference>
<accession>M2Y9R1</accession>
<dbReference type="eggNOG" id="KOG0503">
    <property type="taxonomic scope" value="Eukaryota"/>
</dbReference>
<dbReference type="PROSITE" id="PS50011">
    <property type="entry name" value="PROTEIN_KINASE_DOM"/>
    <property type="match status" value="1"/>
</dbReference>
<evidence type="ECO:0000256" key="1">
    <source>
        <dbReference type="ARBA" id="ARBA00005843"/>
    </source>
</evidence>
<dbReference type="AlphaFoldDB" id="M2Y9R1"/>
<feature type="domain" description="Protein kinase" evidence="8">
    <location>
        <begin position="287"/>
        <end position="577"/>
    </location>
</feature>
<dbReference type="Gene3D" id="1.10.510.10">
    <property type="entry name" value="Transferase(Phosphotransferase) domain 1"/>
    <property type="match status" value="1"/>
</dbReference>
<dbReference type="GO" id="GO:0004674">
    <property type="term" value="F:protein serine/threonine kinase activity"/>
    <property type="evidence" value="ECO:0007669"/>
    <property type="project" value="UniProtKB-KW"/>
</dbReference>
<dbReference type="PROSITE" id="PS50088">
    <property type="entry name" value="ANK_REPEAT"/>
    <property type="match status" value="2"/>
</dbReference>
<sequence length="813" mass="91689">MNRARSVLSFGIFSNQKEEVVDATEGKDELAGSLENNYSGAVKEPVEVDLLELRNIRDKLELLQVENDRISKETFLQVVLDATEHDKKDAESFFELLDVSNVGSISLQRFISGYSLFCHVSTSERVRYLFYMFDEDVDGVLKLSDLEELEQFIHKYIMARGYSINNKADLVSDILHASLPQKPDSDNSKEQGVSFENFQELSESSAFLISFLKYLEEMVGPINGTLRETKEGDLLAVELERMSTSASTNWTNRELSSQDKSRGTKPSIRRTKRDNFSSPFAIDYESLTFVCKIGNGSFAEVWAGQWLHMPVAIKVFRSVEYDEADTNANELRMKNFLTEVETLSQLRHPNVLLYMGACVDPEKPLCIVSELFNGGSVYDYLHGLYAKPFSLAQATHVALGVARGMHYLHSSIPIVLHRDLKSSNVLIDKHVNHVVICDFGLSILADNRSQSTRKKSSKNSIGTPYTMAPEVMFGETYRSYSDVYSFSILLWEIFTGRQPFSGLKPIQMMFQVSEGKRPPLVVQGEEFCESPENLDSIPDAQLLVPRSIAKLIQRGWNTEPEKRPAFEDILLELEQFQAEISSQDESNFSIINQKDASQFGFHNRSEEVLQLQRCMTLMNAVAKNDTSTVEQHLAMYPQDISFADYDQRTPLHIAASEGHIDMVRLLLKNGANAFVSDRWQRSPLDDAVSNKHDKVVELFNNVFNLKKEIWAKQQTVATSVICLELMDAVFGGDVERVALLLEAGAPVNYSDYDRRTPLHVAASEGHVEVVRLLLKYGANTNKVDRWGSTPLDDAKRGNFEDCVLILKSASPLG</sequence>
<dbReference type="OMA" id="EFCESPE"/>
<evidence type="ECO:0000256" key="3">
    <source>
        <dbReference type="ARBA" id="ARBA00022741"/>
    </source>
</evidence>
<dbReference type="InterPro" id="IPR017441">
    <property type="entry name" value="Protein_kinase_ATP_BS"/>
</dbReference>
<dbReference type="KEGG" id="gsl:Gasu_03820"/>
<dbReference type="Pfam" id="PF07714">
    <property type="entry name" value="PK_Tyr_Ser-Thr"/>
    <property type="match status" value="1"/>
</dbReference>
<evidence type="ECO:0000313" key="10">
    <source>
        <dbReference type="Proteomes" id="UP000030680"/>
    </source>
</evidence>
<dbReference type="Gramene" id="EME32614">
    <property type="protein sequence ID" value="EME32614"/>
    <property type="gene ID" value="Gasu_03820"/>
</dbReference>
<dbReference type="SMART" id="SM00220">
    <property type="entry name" value="S_TKc"/>
    <property type="match status" value="1"/>
</dbReference>
<dbReference type="SMART" id="SM00248">
    <property type="entry name" value="ANK"/>
    <property type="match status" value="4"/>
</dbReference>
<feature type="region of interest" description="Disordered" evidence="7">
    <location>
        <begin position="248"/>
        <end position="272"/>
    </location>
</feature>
<dbReference type="InterPro" id="IPR051681">
    <property type="entry name" value="Ser/Thr_Kinases-Pseudokinases"/>
</dbReference>
<reference evidence="10" key="1">
    <citation type="journal article" date="2013" name="Science">
        <title>Gene transfer from bacteria and archaea facilitated evolution of an extremophilic eukaryote.</title>
        <authorList>
            <person name="Schonknecht G."/>
            <person name="Chen W.H."/>
            <person name="Ternes C.M."/>
            <person name="Barbier G.G."/>
            <person name="Shrestha R.P."/>
            <person name="Stanke M."/>
            <person name="Brautigam A."/>
            <person name="Baker B.J."/>
            <person name="Banfield J.F."/>
            <person name="Garavito R.M."/>
            <person name="Carr K."/>
            <person name="Wilkerson C."/>
            <person name="Rensing S.A."/>
            <person name="Gagneul D."/>
            <person name="Dickenson N.E."/>
            <person name="Oesterhelt C."/>
            <person name="Lercher M.J."/>
            <person name="Weber A.P."/>
        </authorList>
    </citation>
    <scope>NUCLEOTIDE SEQUENCE [LARGE SCALE GENOMIC DNA]</scope>
    <source>
        <strain evidence="10">074W</strain>
    </source>
</reference>
<dbReference type="PANTHER" id="PTHR44329:SF298">
    <property type="entry name" value="MIXED LINEAGE KINASE DOMAIN-LIKE PROTEIN"/>
    <property type="match status" value="1"/>
</dbReference>
<evidence type="ECO:0000256" key="4">
    <source>
        <dbReference type="ARBA" id="ARBA00022840"/>
    </source>
</evidence>
<dbReference type="SUPFAM" id="SSF47473">
    <property type="entry name" value="EF-hand"/>
    <property type="match status" value="1"/>
</dbReference>
<feature type="repeat" description="ANK" evidence="5">
    <location>
        <begin position="753"/>
        <end position="785"/>
    </location>
</feature>
<evidence type="ECO:0000256" key="6">
    <source>
        <dbReference type="PROSITE-ProRule" id="PRU10141"/>
    </source>
</evidence>
<evidence type="ECO:0000256" key="2">
    <source>
        <dbReference type="ARBA" id="ARBA00022527"/>
    </source>
</evidence>
<keyword evidence="3 6" id="KW-0547">Nucleotide-binding</keyword>
<dbReference type="InterPro" id="IPR002110">
    <property type="entry name" value="Ankyrin_rpt"/>
</dbReference>
<dbReference type="InterPro" id="IPR036770">
    <property type="entry name" value="Ankyrin_rpt-contain_sf"/>
</dbReference>
<dbReference type="SUPFAM" id="SSF56112">
    <property type="entry name" value="Protein kinase-like (PK-like)"/>
    <property type="match status" value="1"/>
</dbReference>
<dbReference type="SUPFAM" id="SSF48403">
    <property type="entry name" value="Ankyrin repeat"/>
    <property type="match status" value="1"/>
</dbReference>
<name>M2Y9R1_GALSU</name>
<dbReference type="InterPro" id="IPR001245">
    <property type="entry name" value="Ser-Thr/Tyr_kinase_cat_dom"/>
</dbReference>
<dbReference type="Gene3D" id="1.10.238.10">
    <property type="entry name" value="EF-hand"/>
    <property type="match status" value="1"/>
</dbReference>
<keyword evidence="2 9" id="KW-0723">Serine/threonine-protein kinase</keyword>
<dbReference type="InterPro" id="IPR000719">
    <property type="entry name" value="Prot_kinase_dom"/>
</dbReference>
<dbReference type="GO" id="GO:0005524">
    <property type="term" value="F:ATP binding"/>
    <property type="evidence" value="ECO:0007669"/>
    <property type="project" value="UniProtKB-UniRule"/>
</dbReference>
<dbReference type="PROSITE" id="PS00107">
    <property type="entry name" value="PROTEIN_KINASE_ATP"/>
    <property type="match status" value="1"/>
</dbReference>
<dbReference type="InterPro" id="IPR011009">
    <property type="entry name" value="Kinase-like_dom_sf"/>
</dbReference>
<feature type="repeat" description="ANK" evidence="5">
    <location>
        <begin position="646"/>
        <end position="678"/>
    </location>
</feature>
<evidence type="ECO:0000256" key="5">
    <source>
        <dbReference type="PROSITE-ProRule" id="PRU00023"/>
    </source>
</evidence>
<dbReference type="OrthoDB" id="339325at2759"/>
<keyword evidence="4 6" id="KW-0067">ATP-binding</keyword>
<dbReference type="CDD" id="cd13999">
    <property type="entry name" value="STKc_MAP3K-like"/>
    <property type="match status" value="1"/>
</dbReference>
<dbReference type="Gene3D" id="1.25.40.20">
    <property type="entry name" value="Ankyrin repeat-containing domain"/>
    <property type="match status" value="2"/>
</dbReference>
<dbReference type="STRING" id="130081.M2Y9R1"/>
<feature type="binding site" evidence="6">
    <location>
        <position position="314"/>
    </location>
    <ligand>
        <name>ATP</name>
        <dbReference type="ChEBI" id="CHEBI:30616"/>
    </ligand>
</feature>
<dbReference type="Proteomes" id="UP000030680">
    <property type="component" value="Unassembled WGS sequence"/>
</dbReference>
<dbReference type="Pfam" id="PF12796">
    <property type="entry name" value="Ank_2"/>
    <property type="match status" value="2"/>
</dbReference>
<dbReference type="InterPro" id="IPR011992">
    <property type="entry name" value="EF-hand-dom_pair"/>
</dbReference>
<gene>
    <name evidence="9" type="ORF">Gasu_03820</name>
</gene>
<keyword evidence="9" id="KW-0808">Transferase</keyword>
<evidence type="ECO:0000256" key="7">
    <source>
        <dbReference type="SAM" id="MobiDB-lite"/>
    </source>
</evidence>
<dbReference type="RefSeq" id="XP_005709134.1">
    <property type="nucleotide sequence ID" value="XM_005709077.1"/>
</dbReference>
<comment type="similarity">
    <text evidence="1">Belongs to the protein kinase superfamily. TKL Ser/Thr protein kinase family.</text>
</comment>
<proteinExistence type="inferred from homology"/>
<evidence type="ECO:0000313" key="9">
    <source>
        <dbReference type="EMBL" id="EME32614.1"/>
    </source>
</evidence>
<dbReference type="GeneID" id="17091178"/>
<dbReference type="PANTHER" id="PTHR44329">
    <property type="entry name" value="SERINE/THREONINE-PROTEIN KINASE TNNI3K-RELATED"/>
    <property type="match status" value="1"/>
</dbReference>
<dbReference type="InterPro" id="IPR008271">
    <property type="entry name" value="Ser/Thr_kinase_AS"/>
</dbReference>
<evidence type="ECO:0000259" key="8">
    <source>
        <dbReference type="PROSITE" id="PS50011"/>
    </source>
</evidence>